<evidence type="ECO:0000313" key="6">
    <source>
        <dbReference type="Proteomes" id="UP000319731"/>
    </source>
</evidence>
<comment type="caution">
    <text evidence="5">The sequence shown here is derived from an EMBL/GenBank/DDBJ whole genome shotgun (WGS) entry which is preliminary data.</text>
</comment>
<feature type="active site" evidence="3">
    <location>
        <position position="81"/>
    </location>
</feature>
<evidence type="ECO:0000259" key="4">
    <source>
        <dbReference type="Pfam" id="PF07859"/>
    </source>
</evidence>
<dbReference type="Proteomes" id="UP000319731">
    <property type="component" value="Unassembled WGS sequence"/>
</dbReference>
<dbReference type="GeneID" id="42007041"/>
<dbReference type="InterPro" id="IPR002168">
    <property type="entry name" value="Lipase_GDXG_HIS_AS"/>
</dbReference>
<evidence type="ECO:0000313" key="5">
    <source>
        <dbReference type="EMBL" id="TPX30683.1"/>
    </source>
</evidence>
<accession>A0A507BZI6</accession>
<feature type="domain" description="Alpha/beta hydrolase fold-3" evidence="4">
    <location>
        <begin position="7"/>
        <end position="220"/>
    </location>
</feature>
<sequence length="300" mass="33246">MEAMPLVLYLHGGGFIIGTRFTHRALTAGFARRGLQVLSIDYRRMPGHVYPAQLSDSYSALVYALKDLMIPHSEIIVAGDSAGGNLAYSLAMYIRDNKPEDTPAGLILITPWVDLTSSSPTIILGDEFDWDVLAVGDKQQNTQQRLIRHVKDYSGMTSPTHPSISPIYDTGNISVPIFQTVGTVDRLYAENLLLYQKRIAESAGFQQQLYIFKEKVHDFQMIPSKATTLALDLQVQFVKDVMSGKGTKSGAHEVGVDNKTITSITDEDVRKRLAGLVNRAEIKDGMYFMPFSTSSSKLEH</sequence>
<organism evidence="5 6">
    <name type="scientific">Synchytrium microbalum</name>
    <dbReference type="NCBI Taxonomy" id="1806994"/>
    <lineage>
        <taxon>Eukaryota</taxon>
        <taxon>Fungi</taxon>
        <taxon>Fungi incertae sedis</taxon>
        <taxon>Chytridiomycota</taxon>
        <taxon>Chytridiomycota incertae sedis</taxon>
        <taxon>Chytridiomycetes</taxon>
        <taxon>Synchytriales</taxon>
        <taxon>Synchytriaceae</taxon>
        <taxon>Synchytrium</taxon>
    </lineage>
</organism>
<dbReference type="InterPro" id="IPR013094">
    <property type="entry name" value="AB_hydrolase_3"/>
</dbReference>
<evidence type="ECO:0000256" key="2">
    <source>
        <dbReference type="ARBA" id="ARBA00022801"/>
    </source>
</evidence>
<keyword evidence="2" id="KW-0378">Hydrolase</keyword>
<reference evidence="5 6" key="1">
    <citation type="journal article" date="2019" name="Sci. Rep.">
        <title>Comparative genomics of chytrid fungi reveal insights into the obligate biotrophic and pathogenic lifestyle of Synchytrium endobioticum.</title>
        <authorList>
            <person name="van de Vossenberg B.T.L.H."/>
            <person name="Warris S."/>
            <person name="Nguyen H.D.T."/>
            <person name="van Gent-Pelzer M.P.E."/>
            <person name="Joly D.L."/>
            <person name="van de Geest H.C."/>
            <person name="Bonants P.J.M."/>
            <person name="Smith D.S."/>
            <person name="Levesque C.A."/>
            <person name="van der Lee T.A.J."/>
        </authorList>
    </citation>
    <scope>NUCLEOTIDE SEQUENCE [LARGE SCALE GENOMIC DNA]</scope>
    <source>
        <strain evidence="5 6">JEL517</strain>
    </source>
</reference>
<evidence type="ECO:0000256" key="1">
    <source>
        <dbReference type="ARBA" id="ARBA00010515"/>
    </source>
</evidence>
<dbReference type="STRING" id="1806994.A0A507BZI6"/>
<dbReference type="EMBL" id="QEAO01000060">
    <property type="protein sequence ID" value="TPX30683.1"/>
    <property type="molecule type" value="Genomic_DNA"/>
</dbReference>
<name>A0A507BZI6_9FUNG</name>
<dbReference type="PROSITE" id="PS01174">
    <property type="entry name" value="LIPASE_GDXG_SER"/>
    <property type="match status" value="1"/>
</dbReference>
<evidence type="ECO:0000256" key="3">
    <source>
        <dbReference type="PROSITE-ProRule" id="PRU10038"/>
    </source>
</evidence>
<keyword evidence="6" id="KW-1185">Reference proteome</keyword>
<dbReference type="PANTHER" id="PTHR48081">
    <property type="entry name" value="AB HYDROLASE SUPERFAMILY PROTEIN C4A8.06C"/>
    <property type="match status" value="1"/>
</dbReference>
<dbReference type="InterPro" id="IPR050300">
    <property type="entry name" value="GDXG_lipolytic_enzyme"/>
</dbReference>
<dbReference type="AlphaFoldDB" id="A0A507BZI6"/>
<dbReference type="OrthoDB" id="408631at2759"/>
<dbReference type="SUPFAM" id="SSF53474">
    <property type="entry name" value="alpha/beta-Hydrolases"/>
    <property type="match status" value="1"/>
</dbReference>
<dbReference type="Pfam" id="PF07859">
    <property type="entry name" value="Abhydrolase_3"/>
    <property type="match status" value="1"/>
</dbReference>
<gene>
    <name evidence="5" type="ORF">SmJEL517_g05818</name>
</gene>
<dbReference type="Gene3D" id="3.40.50.1820">
    <property type="entry name" value="alpha/beta hydrolase"/>
    <property type="match status" value="1"/>
</dbReference>
<proteinExistence type="inferred from homology"/>
<protein>
    <recommendedName>
        <fullName evidence="4">Alpha/beta hydrolase fold-3 domain-containing protein</fullName>
    </recommendedName>
</protein>
<dbReference type="InterPro" id="IPR033140">
    <property type="entry name" value="Lipase_GDXG_put_SER_AS"/>
</dbReference>
<dbReference type="PROSITE" id="PS01173">
    <property type="entry name" value="LIPASE_GDXG_HIS"/>
    <property type="match status" value="1"/>
</dbReference>
<dbReference type="PANTHER" id="PTHR48081:SF8">
    <property type="entry name" value="ALPHA_BETA HYDROLASE FOLD-3 DOMAIN-CONTAINING PROTEIN-RELATED"/>
    <property type="match status" value="1"/>
</dbReference>
<dbReference type="RefSeq" id="XP_031022296.1">
    <property type="nucleotide sequence ID" value="XM_031171744.1"/>
</dbReference>
<dbReference type="GO" id="GO:0016787">
    <property type="term" value="F:hydrolase activity"/>
    <property type="evidence" value="ECO:0007669"/>
    <property type="project" value="UniProtKB-KW"/>
</dbReference>
<comment type="similarity">
    <text evidence="1">Belongs to the 'GDXG' lipolytic enzyme family.</text>
</comment>
<dbReference type="InterPro" id="IPR029058">
    <property type="entry name" value="AB_hydrolase_fold"/>
</dbReference>